<dbReference type="InterPro" id="IPR008906">
    <property type="entry name" value="HATC_C_dom"/>
</dbReference>
<organism evidence="2 3">
    <name type="scientific">Sipha flava</name>
    <name type="common">yellow sugarcane aphid</name>
    <dbReference type="NCBI Taxonomy" id="143950"/>
    <lineage>
        <taxon>Eukaryota</taxon>
        <taxon>Metazoa</taxon>
        <taxon>Ecdysozoa</taxon>
        <taxon>Arthropoda</taxon>
        <taxon>Hexapoda</taxon>
        <taxon>Insecta</taxon>
        <taxon>Pterygota</taxon>
        <taxon>Neoptera</taxon>
        <taxon>Paraneoptera</taxon>
        <taxon>Hemiptera</taxon>
        <taxon>Sternorrhyncha</taxon>
        <taxon>Aphidomorpha</taxon>
        <taxon>Aphidoidea</taxon>
        <taxon>Aphididae</taxon>
        <taxon>Sipha</taxon>
    </lineage>
</organism>
<dbReference type="GeneID" id="112683157"/>
<sequence length="159" mass="18927">MKGSMFIDQFYQVSILYLGKMVPSKILYFFQINVLKIYRRKDLNIKLLKQNTNYGKENSCEQQRNQIMLKGLWLYVLNKSIYSNIFKLLQILDTLPVSSVTNERTFSYLKRIKTYLRNSMSEGRLNGLAVLSINKKYLIKPEEVIEELTRKKRRLPFLL</sequence>
<proteinExistence type="predicted"/>
<dbReference type="PANTHER" id="PTHR46289">
    <property type="entry name" value="52 KDA REPRESSOR OF THE INHIBITOR OF THE PROTEIN KINASE-LIKE PROTEIN-RELATED"/>
    <property type="match status" value="1"/>
</dbReference>
<dbReference type="RefSeq" id="XP_025409843.1">
    <property type="nucleotide sequence ID" value="XM_025554058.1"/>
</dbReference>
<evidence type="ECO:0000259" key="1">
    <source>
        <dbReference type="Pfam" id="PF05699"/>
    </source>
</evidence>
<dbReference type="PANTHER" id="PTHR46289:SF14">
    <property type="entry name" value="DUF4371 DOMAIN-CONTAINING PROTEIN"/>
    <property type="match status" value="1"/>
</dbReference>
<dbReference type="SUPFAM" id="SSF53098">
    <property type="entry name" value="Ribonuclease H-like"/>
    <property type="match status" value="1"/>
</dbReference>
<dbReference type="AlphaFoldDB" id="A0A8B8FGH6"/>
<accession>A0A8B8FGH6</accession>
<dbReference type="OrthoDB" id="6621209at2759"/>
<dbReference type="GO" id="GO:0046983">
    <property type="term" value="F:protein dimerization activity"/>
    <property type="evidence" value="ECO:0007669"/>
    <property type="project" value="InterPro"/>
</dbReference>
<dbReference type="InterPro" id="IPR012337">
    <property type="entry name" value="RNaseH-like_sf"/>
</dbReference>
<protein>
    <submittedName>
        <fullName evidence="3">Zinc finger MYM-type protein 1-like</fullName>
    </submittedName>
</protein>
<dbReference type="Proteomes" id="UP000694846">
    <property type="component" value="Unplaced"/>
</dbReference>
<reference evidence="3" key="1">
    <citation type="submission" date="2025-08" db="UniProtKB">
        <authorList>
            <consortium name="RefSeq"/>
        </authorList>
    </citation>
    <scope>IDENTIFICATION</scope>
    <source>
        <tissue evidence="3">Whole body</tissue>
    </source>
</reference>
<evidence type="ECO:0000313" key="2">
    <source>
        <dbReference type="Proteomes" id="UP000694846"/>
    </source>
</evidence>
<name>A0A8B8FGH6_9HEMI</name>
<gene>
    <name evidence="3" type="primary">LOC112683157</name>
</gene>
<evidence type="ECO:0000313" key="3">
    <source>
        <dbReference type="RefSeq" id="XP_025409843.1"/>
    </source>
</evidence>
<feature type="domain" description="HAT C-terminal dimerisation" evidence="1">
    <location>
        <begin position="53"/>
        <end position="135"/>
    </location>
</feature>
<dbReference type="Pfam" id="PF05699">
    <property type="entry name" value="Dimer_Tnp_hAT"/>
    <property type="match status" value="1"/>
</dbReference>
<keyword evidence="2" id="KW-1185">Reference proteome</keyword>
<dbReference type="InterPro" id="IPR052958">
    <property type="entry name" value="IFN-induced_PKR_regulator"/>
</dbReference>